<sequence length="140" mass="15805">MPTLLDAARILQEASHHTLKPLQNKEELLQAQSLLSDLLKAKRQEPSSSESLRPLIDVLKLYIQQYERQAYSHLMEKASPAEMLAYLLEEGGHTKRDIARATGIDEGNLSKLASGKRTFSLENVKRLSACFKVRPELFMA</sequence>
<dbReference type="InterPro" id="IPR010982">
    <property type="entry name" value="Lambda_DNA-bd_dom_sf"/>
</dbReference>
<dbReference type="EMBL" id="BMOD01000002">
    <property type="protein sequence ID" value="GGJ23495.1"/>
    <property type="molecule type" value="Genomic_DNA"/>
</dbReference>
<keyword evidence="3" id="KW-1185">Reference proteome</keyword>
<dbReference type="Gene3D" id="1.10.260.40">
    <property type="entry name" value="lambda repressor-like DNA-binding domains"/>
    <property type="match status" value="1"/>
</dbReference>
<dbReference type="Proteomes" id="UP000632222">
    <property type="component" value="Unassembled WGS sequence"/>
</dbReference>
<feature type="domain" description="HTH cro/C1-type" evidence="1">
    <location>
        <begin position="94"/>
        <end position="138"/>
    </location>
</feature>
<accession>A0ABQ2CV00</accession>
<proteinExistence type="predicted"/>
<evidence type="ECO:0000313" key="2">
    <source>
        <dbReference type="EMBL" id="GGJ23495.1"/>
    </source>
</evidence>
<reference evidence="3" key="1">
    <citation type="journal article" date="2019" name="Int. J. Syst. Evol. Microbiol.">
        <title>The Global Catalogue of Microorganisms (GCM) 10K type strain sequencing project: providing services to taxonomists for standard genome sequencing and annotation.</title>
        <authorList>
            <consortium name="The Broad Institute Genomics Platform"/>
            <consortium name="The Broad Institute Genome Sequencing Center for Infectious Disease"/>
            <person name="Wu L."/>
            <person name="Ma J."/>
        </authorList>
    </citation>
    <scope>NUCLEOTIDE SEQUENCE [LARGE SCALE GENOMIC DNA]</scope>
    <source>
        <strain evidence="3">JCM 14370</strain>
    </source>
</reference>
<name>A0ABQ2CV00_9DEIO</name>
<organism evidence="2 3">
    <name type="scientific">Deinococcus roseus</name>
    <dbReference type="NCBI Taxonomy" id="392414"/>
    <lineage>
        <taxon>Bacteria</taxon>
        <taxon>Thermotogati</taxon>
        <taxon>Deinococcota</taxon>
        <taxon>Deinococci</taxon>
        <taxon>Deinococcales</taxon>
        <taxon>Deinococcaceae</taxon>
        <taxon>Deinococcus</taxon>
    </lineage>
</organism>
<dbReference type="SMART" id="SM00530">
    <property type="entry name" value="HTH_XRE"/>
    <property type="match status" value="1"/>
</dbReference>
<dbReference type="InterPro" id="IPR001387">
    <property type="entry name" value="Cro/C1-type_HTH"/>
</dbReference>
<comment type="caution">
    <text evidence="2">The sequence shown here is derived from an EMBL/GenBank/DDBJ whole genome shotgun (WGS) entry which is preliminary data.</text>
</comment>
<dbReference type="CDD" id="cd00093">
    <property type="entry name" value="HTH_XRE"/>
    <property type="match status" value="1"/>
</dbReference>
<dbReference type="Pfam" id="PF01381">
    <property type="entry name" value="HTH_3"/>
    <property type="match status" value="1"/>
</dbReference>
<protein>
    <recommendedName>
        <fullName evidence="1">HTH cro/C1-type domain-containing protein</fullName>
    </recommendedName>
</protein>
<dbReference type="PROSITE" id="PS50943">
    <property type="entry name" value="HTH_CROC1"/>
    <property type="match status" value="1"/>
</dbReference>
<evidence type="ECO:0000259" key="1">
    <source>
        <dbReference type="PROSITE" id="PS50943"/>
    </source>
</evidence>
<gene>
    <name evidence="2" type="ORF">GCM10008938_07040</name>
</gene>
<evidence type="ECO:0000313" key="3">
    <source>
        <dbReference type="Proteomes" id="UP000632222"/>
    </source>
</evidence>
<dbReference type="RefSeq" id="WP_188999966.1">
    <property type="nucleotide sequence ID" value="NZ_BMOD01000002.1"/>
</dbReference>
<dbReference type="SUPFAM" id="SSF47413">
    <property type="entry name" value="lambda repressor-like DNA-binding domains"/>
    <property type="match status" value="1"/>
</dbReference>